<feature type="coiled-coil region" evidence="4">
    <location>
        <begin position="18"/>
        <end position="45"/>
    </location>
</feature>
<protein>
    <submittedName>
        <fullName evidence="6">Ribosomal RNA large subunit methyltransferase G</fullName>
        <ecNumber evidence="6">2.1.1.174</ecNumber>
    </submittedName>
</protein>
<dbReference type="PANTHER" id="PTHR47816:SF4">
    <property type="entry name" value="RIBOSOMAL RNA SMALL SUBUNIT METHYLTRANSFERASE C"/>
    <property type="match status" value="1"/>
</dbReference>
<dbReference type="EC" id="2.1.1.174" evidence="6"/>
<evidence type="ECO:0000259" key="5">
    <source>
        <dbReference type="Pfam" id="PF05175"/>
    </source>
</evidence>
<dbReference type="AlphaFoldDB" id="A0A378QCX5"/>
<dbReference type="Pfam" id="PF05175">
    <property type="entry name" value="MTS"/>
    <property type="match status" value="1"/>
</dbReference>
<dbReference type="InterPro" id="IPR007848">
    <property type="entry name" value="Small_mtfrase_dom"/>
</dbReference>
<dbReference type="PANTHER" id="PTHR47816">
    <property type="entry name" value="RIBOSOMAL RNA SMALL SUBUNIT METHYLTRANSFERASE C"/>
    <property type="match status" value="1"/>
</dbReference>
<dbReference type="EMBL" id="UGQC01000001">
    <property type="protein sequence ID" value="STZ01546.1"/>
    <property type="molecule type" value="Genomic_DNA"/>
</dbReference>
<evidence type="ECO:0000256" key="4">
    <source>
        <dbReference type="SAM" id="Coils"/>
    </source>
</evidence>
<evidence type="ECO:0000313" key="6">
    <source>
        <dbReference type="EMBL" id="STY98645.1"/>
    </source>
</evidence>
<dbReference type="Gene3D" id="3.40.50.150">
    <property type="entry name" value="Vaccinia Virus protein VP39"/>
    <property type="match status" value="1"/>
</dbReference>
<evidence type="ECO:0000256" key="2">
    <source>
        <dbReference type="ARBA" id="ARBA00022679"/>
    </source>
</evidence>
<keyword evidence="8" id="KW-1185">Reference proteome</keyword>
<dbReference type="CDD" id="cd02440">
    <property type="entry name" value="AdoMet_MTases"/>
    <property type="match status" value="1"/>
</dbReference>
<proteinExistence type="predicted"/>
<keyword evidence="4" id="KW-0175">Coiled coil</keyword>
<reference evidence="6 8" key="1">
    <citation type="submission" date="2018-06" db="EMBL/GenBank/DDBJ databases">
        <authorList>
            <consortium name="Pathogen Informatics"/>
            <person name="Doyle S."/>
        </authorList>
    </citation>
    <scope>NUCLEOTIDE SEQUENCE [LARGE SCALE GENOMIC DNA]</scope>
    <source>
        <strain evidence="6 8">NCTC7911</strain>
    </source>
</reference>
<dbReference type="InterPro" id="IPR029063">
    <property type="entry name" value="SAM-dependent_MTases_sf"/>
</dbReference>
<evidence type="ECO:0000313" key="7">
    <source>
        <dbReference type="EMBL" id="STZ01546.1"/>
    </source>
</evidence>
<accession>A0A378QCX5</accession>
<keyword evidence="2 6" id="KW-0808">Transferase</keyword>
<keyword evidence="1 6" id="KW-0489">Methyltransferase</keyword>
<dbReference type="GO" id="GO:0052916">
    <property type="term" value="F:23S rRNA (guanine(1835)-N(2))-methyltransferase activity"/>
    <property type="evidence" value="ECO:0007669"/>
    <property type="project" value="UniProtKB-EC"/>
</dbReference>
<evidence type="ECO:0000256" key="3">
    <source>
        <dbReference type="ARBA" id="ARBA00022691"/>
    </source>
</evidence>
<organism evidence="6 8">
    <name type="scientific">Moraxella lacunata</name>
    <dbReference type="NCBI Taxonomy" id="477"/>
    <lineage>
        <taxon>Bacteria</taxon>
        <taxon>Pseudomonadati</taxon>
        <taxon>Pseudomonadota</taxon>
        <taxon>Gammaproteobacteria</taxon>
        <taxon>Moraxellales</taxon>
        <taxon>Moraxellaceae</taxon>
        <taxon>Moraxella</taxon>
    </lineage>
</organism>
<gene>
    <name evidence="6" type="primary">rlmG_1</name>
    <name evidence="7" type="synonym">rlmG_2</name>
    <name evidence="6" type="ORF">NCTC7911_00003</name>
    <name evidence="7" type="ORF">NCTC7911_02979</name>
</gene>
<evidence type="ECO:0000256" key="1">
    <source>
        <dbReference type="ARBA" id="ARBA00022603"/>
    </source>
</evidence>
<evidence type="ECO:0000313" key="8">
    <source>
        <dbReference type="Proteomes" id="UP000254107"/>
    </source>
</evidence>
<sequence length="221" mass="25062">MVCVGGLGYNELFGFREIVMTQTTLADLQNKAKQWRQDITFTQDVLGKPFTFHTTWGIFSPEKLDDGSLMLLDYIDFRADDDSIDLGCGYGVLGMTAGRECPNGQHLLIDKDFVAVEYAKLNCQKNGLTNTHVQMSNGFYHVNKDKKFSLVMSNLPAKASKEQHYLYLLDAYERMEVGGRFYVVTINGLRDFMKRSFNEVFGNADKIKQGKTYTVTLAVKQ</sequence>
<dbReference type="Proteomes" id="UP000254107">
    <property type="component" value="Unassembled WGS sequence"/>
</dbReference>
<feature type="domain" description="Methyltransferase small" evidence="5">
    <location>
        <begin position="50"/>
        <end position="216"/>
    </location>
</feature>
<dbReference type="SUPFAM" id="SSF53335">
    <property type="entry name" value="S-adenosyl-L-methionine-dependent methyltransferases"/>
    <property type="match status" value="1"/>
</dbReference>
<keyword evidence="3" id="KW-0949">S-adenosyl-L-methionine</keyword>
<name>A0A378QCX5_MORLA</name>
<dbReference type="EMBL" id="UGQC01000001">
    <property type="protein sequence ID" value="STY98645.1"/>
    <property type="molecule type" value="Genomic_DNA"/>
</dbReference>
<dbReference type="InterPro" id="IPR046977">
    <property type="entry name" value="RsmC/RlmG"/>
</dbReference>